<keyword evidence="3" id="KW-0732">Signal</keyword>
<dbReference type="GO" id="GO:0006508">
    <property type="term" value="P:proteolysis"/>
    <property type="evidence" value="ECO:0007669"/>
    <property type="project" value="UniProtKB-KW"/>
</dbReference>
<dbReference type="InterPro" id="IPR037295">
    <property type="entry name" value="Alpha-lytic_protease_prodomain"/>
</dbReference>
<keyword evidence="7 9" id="KW-1015">Disulfide bond</keyword>
<protein>
    <submittedName>
        <fullName evidence="11">S1 family peptidase</fullName>
    </submittedName>
</protein>
<organism evidence="11 12">
    <name type="scientific">Spongiactinospora rosea</name>
    <dbReference type="NCBI Taxonomy" id="2248750"/>
    <lineage>
        <taxon>Bacteria</taxon>
        <taxon>Bacillati</taxon>
        <taxon>Actinomycetota</taxon>
        <taxon>Actinomycetes</taxon>
        <taxon>Streptosporangiales</taxon>
        <taxon>Streptosporangiaceae</taxon>
        <taxon>Spongiactinospora</taxon>
    </lineage>
</organism>
<feature type="disulfide bond" evidence="9">
    <location>
        <begin position="333"/>
        <end position="343"/>
    </location>
</feature>
<comment type="caution">
    <text evidence="11">The sequence shown here is derived from an EMBL/GenBank/DDBJ whole genome shotgun (WGS) entry which is preliminary data.</text>
</comment>
<evidence type="ECO:0000256" key="1">
    <source>
        <dbReference type="ARBA" id="ARBA00007664"/>
    </source>
</evidence>
<feature type="disulfide bond" evidence="9">
    <location>
        <begin position="244"/>
        <end position="264"/>
    </location>
</feature>
<keyword evidence="5" id="KW-0720">Serine protease</keyword>
<dbReference type="Proteomes" id="UP000253303">
    <property type="component" value="Unassembled WGS sequence"/>
</dbReference>
<dbReference type="Pfam" id="PF02983">
    <property type="entry name" value="Pro_Al_protease"/>
    <property type="match status" value="1"/>
</dbReference>
<keyword evidence="4" id="KW-0378">Hydrolase</keyword>
<evidence type="ECO:0000256" key="3">
    <source>
        <dbReference type="ARBA" id="ARBA00022729"/>
    </source>
</evidence>
<dbReference type="GO" id="GO:0004252">
    <property type="term" value="F:serine-type endopeptidase activity"/>
    <property type="evidence" value="ECO:0007669"/>
    <property type="project" value="InterPro"/>
</dbReference>
<evidence type="ECO:0000256" key="2">
    <source>
        <dbReference type="ARBA" id="ARBA00022670"/>
    </source>
</evidence>
<evidence type="ECO:0000256" key="6">
    <source>
        <dbReference type="ARBA" id="ARBA00023145"/>
    </source>
</evidence>
<dbReference type="PRINTS" id="PR00861">
    <property type="entry name" value="ALYTICPTASE"/>
</dbReference>
<feature type="active site" description="Charge relay system" evidence="8">
    <location>
        <position position="375"/>
    </location>
</feature>
<accession>A0A366LNB6</accession>
<proteinExistence type="inferred from homology"/>
<evidence type="ECO:0000256" key="9">
    <source>
        <dbReference type="PIRSR" id="PIRSR001134-2"/>
    </source>
</evidence>
<keyword evidence="6" id="KW-0865">Zymogen</keyword>
<evidence type="ECO:0000256" key="8">
    <source>
        <dbReference type="PIRSR" id="PIRSR001134-1"/>
    </source>
</evidence>
<evidence type="ECO:0000313" key="12">
    <source>
        <dbReference type="Proteomes" id="UP000253303"/>
    </source>
</evidence>
<evidence type="ECO:0000259" key="10">
    <source>
        <dbReference type="Pfam" id="PF02983"/>
    </source>
</evidence>
<dbReference type="GO" id="GO:0005576">
    <property type="term" value="C:extracellular region"/>
    <property type="evidence" value="ECO:0007669"/>
    <property type="project" value="InterPro"/>
</dbReference>
<dbReference type="CDD" id="cd21112">
    <property type="entry name" value="alphaLP-like"/>
    <property type="match status" value="1"/>
</dbReference>
<dbReference type="Gene3D" id="2.40.10.10">
    <property type="entry name" value="Trypsin-like serine proteases"/>
    <property type="match status" value="2"/>
</dbReference>
<dbReference type="Gene3D" id="3.30.300.50">
    <property type="match status" value="1"/>
</dbReference>
<comment type="similarity">
    <text evidence="1">Belongs to the peptidase S1 family.</text>
</comment>
<dbReference type="SUPFAM" id="SSF54806">
    <property type="entry name" value="Alpha-lytic protease prodomain"/>
    <property type="match status" value="1"/>
</dbReference>
<evidence type="ECO:0000313" key="11">
    <source>
        <dbReference type="EMBL" id="RBQ15445.1"/>
    </source>
</evidence>
<keyword evidence="12" id="KW-1185">Reference proteome</keyword>
<name>A0A366LNB6_9ACTN</name>
<dbReference type="SUPFAM" id="SSF50494">
    <property type="entry name" value="Trypsin-like serine proteases"/>
    <property type="match status" value="1"/>
</dbReference>
<feature type="active site" description="Charge relay system" evidence="8">
    <location>
        <position position="294"/>
    </location>
</feature>
<dbReference type="AlphaFoldDB" id="A0A366LNB6"/>
<feature type="active site" description="Charge relay system" evidence="8">
    <location>
        <position position="263"/>
    </location>
</feature>
<dbReference type="InterPro" id="IPR001316">
    <property type="entry name" value="Pept_S1A_streptogrisin"/>
</dbReference>
<dbReference type="PIRSF" id="PIRSF001134">
    <property type="entry name" value="Streptogrisin"/>
    <property type="match status" value="1"/>
</dbReference>
<reference evidence="11 12" key="1">
    <citation type="submission" date="2018-06" db="EMBL/GenBank/DDBJ databases">
        <title>Sphaerisporangium craniellae sp. nov., isolated from a marine sponge in the South China Sea.</title>
        <authorList>
            <person name="Li L."/>
        </authorList>
    </citation>
    <scope>NUCLEOTIDE SEQUENCE [LARGE SCALE GENOMIC DNA]</scope>
    <source>
        <strain evidence="11 12">LHW63015</strain>
    </source>
</reference>
<evidence type="ECO:0000256" key="7">
    <source>
        <dbReference type="ARBA" id="ARBA00023157"/>
    </source>
</evidence>
<dbReference type="EMBL" id="QMEY01000023">
    <property type="protein sequence ID" value="RBQ15445.1"/>
    <property type="molecule type" value="Genomic_DNA"/>
</dbReference>
<evidence type="ECO:0000256" key="5">
    <source>
        <dbReference type="ARBA" id="ARBA00022825"/>
    </source>
</evidence>
<sequence length="430" mass="44939">MDDDSAFHGAPLVCSRAATRTIRQGMAFGHIPRWDDITGSSWPGCRAVPLRHRHREESAVDRRRWKTVGLALAAGVLVLTATPAQAVPAASPGPLQGVAAAERRAAAIEPGLRAGLGERFGGSWIDDAGALVVATTDAGDVARLTAAGARAAVVARSQASLDALLDRLNRTRPVDQAVRVWYVEPRTNSVVVLAADVAKGEAFVRAAGVDRAAVRVEPTTERLLPRSDDVRGGDPIVFNGSARCAVGFTVRRGTEQGFITAGHCGRAGAAVSDARTTPPRPLGTVAGSVFPTNDFAYVRLVAGRPGSGLIGRAPHQEVLIQGHGVVPIGSTICSYSLARNWQCGKIQQLNATVNLANGSLYGLTRTNIGLYPGDSGQPYVAVDWTKKTGQALGTASIGSDPSQGNLISFFQPIARPLATYGVTLITTPAP</sequence>
<dbReference type="InterPro" id="IPR043504">
    <property type="entry name" value="Peptidase_S1_PA_chymotrypsin"/>
</dbReference>
<dbReference type="InterPro" id="IPR009003">
    <property type="entry name" value="Peptidase_S1_PA"/>
</dbReference>
<gene>
    <name evidence="11" type="ORF">DP939_35745</name>
</gene>
<dbReference type="InterPro" id="IPR004236">
    <property type="entry name" value="Pept_S1_alpha_lytic"/>
</dbReference>
<evidence type="ECO:0000256" key="4">
    <source>
        <dbReference type="ARBA" id="ARBA00022801"/>
    </source>
</evidence>
<feature type="domain" description="Peptidase S1A alpha-lytic prodomain" evidence="10">
    <location>
        <begin position="156"/>
        <end position="210"/>
    </location>
</feature>
<dbReference type="InterPro" id="IPR035070">
    <property type="entry name" value="Streptogrisin_prodomain"/>
</dbReference>
<keyword evidence="2" id="KW-0645">Protease</keyword>